<keyword evidence="2" id="KW-1185">Reference proteome</keyword>
<evidence type="ECO:0000313" key="1">
    <source>
        <dbReference type="EMBL" id="KAI7996997.1"/>
    </source>
</evidence>
<protein>
    <submittedName>
        <fullName evidence="1">Uncharacterized protein</fullName>
    </submittedName>
</protein>
<organism evidence="1 2">
    <name type="scientific">Camellia lanceoleosa</name>
    <dbReference type="NCBI Taxonomy" id="1840588"/>
    <lineage>
        <taxon>Eukaryota</taxon>
        <taxon>Viridiplantae</taxon>
        <taxon>Streptophyta</taxon>
        <taxon>Embryophyta</taxon>
        <taxon>Tracheophyta</taxon>
        <taxon>Spermatophyta</taxon>
        <taxon>Magnoliopsida</taxon>
        <taxon>eudicotyledons</taxon>
        <taxon>Gunneridae</taxon>
        <taxon>Pentapetalae</taxon>
        <taxon>asterids</taxon>
        <taxon>Ericales</taxon>
        <taxon>Theaceae</taxon>
        <taxon>Camellia</taxon>
    </lineage>
</organism>
<comment type="caution">
    <text evidence="1">The sequence shown here is derived from an EMBL/GenBank/DDBJ whole genome shotgun (WGS) entry which is preliminary data.</text>
</comment>
<proteinExistence type="predicted"/>
<sequence>MDGSEFFCTKGDETLRKLEQLPTCREGIFVMDTIYNSTIPSKTHTMKESKTNYMKESKTNYICSYLLHYVEMHVRFMWNWRLALVFYQGA</sequence>
<gene>
    <name evidence="1" type="ORF">LOK49_LG10G02167</name>
</gene>
<name>A0ACC0G9E2_9ERIC</name>
<dbReference type="Proteomes" id="UP001060215">
    <property type="component" value="Chromosome 10"/>
</dbReference>
<dbReference type="EMBL" id="CM045767">
    <property type="protein sequence ID" value="KAI7996997.1"/>
    <property type="molecule type" value="Genomic_DNA"/>
</dbReference>
<reference evidence="1 2" key="1">
    <citation type="journal article" date="2022" name="Plant J.">
        <title>Chromosome-level genome of Camellia lanceoleosa provides a valuable resource for understanding genome evolution and self-incompatibility.</title>
        <authorList>
            <person name="Gong W."/>
            <person name="Xiao S."/>
            <person name="Wang L."/>
            <person name="Liao Z."/>
            <person name="Chang Y."/>
            <person name="Mo W."/>
            <person name="Hu G."/>
            <person name="Li W."/>
            <person name="Zhao G."/>
            <person name="Zhu H."/>
            <person name="Hu X."/>
            <person name="Ji K."/>
            <person name="Xiang X."/>
            <person name="Song Q."/>
            <person name="Yuan D."/>
            <person name="Jin S."/>
            <person name="Zhang L."/>
        </authorList>
    </citation>
    <scope>NUCLEOTIDE SEQUENCE [LARGE SCALE GENOMIC DNA]</scope>
    <source>
        <strain evidence="1">SQ_2022a</strain>
    </source>
</reference>
<evidence type="ECO:0000313" key="2">
    <source>
        <dbReference type="Proteomes" id="UP001060215"/>
    </source>
</evidence>
<accession>A0ACC0G9E2</accession>